<dbReference type="RefSeq" id="WP_044214628.1">
    <property type="nucleotide sequence ID" value="NZ_BAMD01000240.1"/>
</dbReference>
<organism evidence="1 2">
    <name type="scientific">Saccharicrinis fermentans DSM 9555 = JCM 21142</name>
    <dbReference type="NCBI Taxonomy" id="869213"/>
    <lineage>
        <taxon>Bacteria</taxon>
        <taxon>Pseudomonadati</taxon>
        <taxon>Bacteroidota</taxon>
        <taxon>Bacteroidia</taxon>
        <taxon>Marinilabiliales</taxon>
        <taxon>Marinilabiliaceae</taxon>
        <taxon>Saccharicrinis</taxon>
    </lineage>
</organism>
<gene>
    <name evidence="1" type="ORF">JCM21142_134799</name>
</gene>
<dbReference type="STRING" id="869213.GCA_000517085_00017"/>
<protein>
    <submittedName>
        <fullName evidence="1">Uncharacterized protein</fullName>
    </submittedName>
</protein>
<name>W7YMY9_9BACT</name>
<keyword evidence="2" id="KW-1185">Reference proteome</keyword>
<dbReference type="Proteomes" id="UP000019402">
    <property type="component" value="Unassembled WGS sequence"/>
</dbReference>
<reference evidence="1 2" key="1">
    <citation type="journal article" date="2014" name="Genome Announc.">
        <title>Draft Genome Sequence of Cytophaga fermentans JCM 21142T, a Facultative Anaerobe Isolated from Marine Mud.</title>
        <authorList>
            <person name="Starns D."/>
            <person name="Oshima K."/>
            <person name="Suda W."/>
            <person name="Iino T."/>
            <person name="Yuki M."/>
            <person name="Inoue J."/>
            <person name="Kitamura K."/>
            <person name="Iida T."/>
            <person name="Darby A."/>
            <person name="Hattori M."/>
            <person name="Ohkuma M."/>
        </authorList>
    </citation>
    <scope>NUCLEOTIDE SEQUENCE [LARGE SCALE GENOMIC DNA]</scope>
    <source>
        <strain evidence="1 2">JCM 21142</strain>
    </source>
</reference>
<comment type="caution">
    <text evidence="1">The sequence shown here is derived from an EMBL/GenBank/DDBJ whole genome shotgun (WGS) entry which is preliminary data.</text>
</comment>
<evidence type="ECO:0000313" key="2">
    <source>
        <dbReference type="Proteomes" id="UP000019402"/>
    </source>
</evidence>
<dbReference type="EMBL" id="BAMD01000240">
    <property type="protein sequence ID" value="GAF06031.1"/>
    <property type="molecule type" value="Genomic_DNA"/>
</dbReference>
<evidence type="ECO:0000313" key="1">
    <source>
        <dbReference type="EMBL" id="GAF06031.1"/>
    </source>
</evidence>
<accession>W7YMY9</accession>
<dbReference type="AlphaFoldDB" id="W7YMY9"/>
<proteinExistence type="predicted"/>
<sequence>MENKPAQRKEVLQMISGGASNRELVKAFVKLTPEKVIGGNFPSMAKLKKEAGEKKLSEALAILLIDASLSFGDPMNKEQALDLSTEILTYYYYLSLEECMLVLNRLKRTKVFKFTINVVLTAFDNYDHERLKIIDDNNYSNHLSIKETRTAGKSTQSIINLIKASHQK</sequence>